<dbReference type="PANTHER" id="PTHR21011">
    <property type="entry name" value="MITOCHONDRIAL 28S RIBOSOMAL PROTEIN S6"/>
    <property type="match status" value="1"/>
</dbReference>
<evidence type="ECO:0000313" key="9">
    <source>
        <dbReference type="Proteomes" id="UP000185812"/>
    </source>
</evidence>
<comment type="similarity">
    <text evidence="1 6">Belongs to the bacterial ribosomal protein bS6 family.</text>
</comment>
<dbReference type="RefSeq" id="WP_072714337.1">
    <property type="nucleotide sequence ID" value="NZ_FRAU01000001.1"/>
</dbReference>
<keyword evidence="9" id="KW-1185">Reference proteome</keyword>
<dbReference type="OrthoDB" id="9812702at2"/>
<evidence type="ECO:0000313" key="8">
    <source>
        <dbReference type="EMBL" id="SHK15580.1"/>
    </source>
</evidence>
<keyword evidence="6" id="KW-0694">RNA-binding</keyword>
<keyword evidence="3 6" id="KW-0687">Ribonucleoprotein</keyword>
<dbReference type="EMBL" id="FRAU01000001">
    <property type="protein sequence ID" value="SHK15580.1"/>
    <property type="molecule type" value="Genomic_DNA"/>
</dbReference>
<name>A0A1M6Q627_9BACT</name>
<evidence type="ECO:0000256" key="4">
    <source>
        <dbReference type="ARBA" id="ARBA00035104"/>
    </source>
</evidence>
<dbReference type="STRING" id="633813.SAMN04488087_0474"/>
<evidence type="ECO:0000256" key="5">
    <source>
        <dbReference type="ARBA" id="ARBA00035294"/>
    </source>
</evidence>
<dbReference type="NCBIfam" id="TIGR00166">
    <property type="entry name" value="S6"/>
    <property type="match status" value="1"/>
</dbReference>
<evidence type="ECO:0000256" key="1">
    <source>
        <dbReference type="ARBA" id="ARBA00009512"/>
    </source>
</evidence>
<dbReference type="InterPro" id="IPR014717">
    <property type="entry name" value="Transl_elong_EF1B/ribsomal_bS6"/>
</dbReference>
<dbReference type="CDD" id="cd00473">
    <property type="entry name" value="bS6"/>
    <property type="match status" value="1"/>
</dbReference>
<feature type="region of interest" description="Disordered" evidence="7">
    <location>
        <begin position="116"/>
        <end position="145"/>
    </location>
</feature>
<evidence type="ECO:0000256" key="6">
    <source>
        <dbReference type="HAMAP-Rule" id="MF_00360"/>
    </source>
</evidence>
<evidence type="ECO:0000256" key="3">
    <source>
        <dbReference type="ARBA" id="ARBA00023274"/>
    </source>
</evidence>
<keyword evidence="2 6" id="KW-0689">Ribosomal protein</keyword>
<protein>
    <recommendedName>
        <fullName evidence="5 6">Small ribosomal subunit protein bS6</fullName>
    </recommendedName>
</protein>
<dbReference type="GO" id="GO:0003735">
    <property type="term" value="F:structural constituent of ribosome"/>
    <property type="evidence" value="ECO:0007669"/>
    <property type="project" value="InterPro"/>
</dbReference>
<dbReference type="InterPro" id="IPR000529">
    <property type="entry name" value="Ribosomal_bS6"/>
</dbReference>
<dbReference type="Pfam" id="PF01250">
    <property type="entry name" value="Ribosomal_S6"/>
    <property type="match status" value="1"/>
</dbReference>
<dbReference type="GO" id="GO:0005840">
    <property type="term" value="C:ribosome"/>
    <property type="evidence" value="ECO:0007669"/>
    <property type="project" value="UniProtKB-KW"/>
</dbReference>
<dbReference type="GO" id="GO:0070181">
    <property type="term" value="F:small ribosomal subunit rRNA binding"/>
    <property type="evidence" value="ECO:0007669"/>
    <property type="project" value="TreeGrafter"/>
</dbReference>
<comment type="function">
    <text evidence="4 6">Binds together with bS18 to 16S ribosomal RNA.</text>
</comment>
<dbReference type="InterPro" id="IPR035980">
    <property type="entry name" value="Ribosomal_bS6_sf"/>
</dbReference>
<organism evidence="8 9">
    <name type="scientific">Rhodothermus profundi</name>
    <dbReference type="NCBI Taxonomy" id="633813"/>
    <lineage>
        <taxon>Bacteria</taxon>
        <taxon>Pseudomonadati</taxon>
        <taxon>Rhodothermota</taxon>
        <taxon>Rhodothermia</taxon>
        <taxon>Rhodothermales</taxon>
        <taxon>Rhodothermaceae</taxon>
        <taxon>Rhodothermus</taxon>
    </lineage>
</organism>
<reference evidence="9" key="1">
    <citation type="submission" date="2016-11" db="EMBL/GenBank/DDBJ databases">
        <authorList>
            <person name="Varghese N."/>
            <person name="Submissions S."/>
        </authorList>
    </citation>
    <scope>NUCLEOTIDE SEQUENCE [LARGE SCALE GENOMIC DNA]</scope>
    <source>
        <strain evidence="9">DSM 22212</strain>
    </source>
</reference>
<feature type="compositionally biased region" description="Acidic residues" evidence="7">
    <location>
        <begin position="124"/>
        <end position="145"/>
    </location>
</feature>
<evidence type="ECO:0000256" key="2">
    <source>
        <dbReference type="ARBA" id="ARBA00022980"/>
    </source>
</evidence>
<dbReference type="GO" id="GO:0006412">
    <property type="term" value="P:translation"/>
    <property type="evidence" value="ECO:0007669"/>
    <property type="project" value="UniProtKB-UniRule"/>
</dbReference>
<dbReference type="GO" id="GO:0005737">
    <property type="term" value="C:cytoplasm"/>
    <property type="evidence" value="ECO:0007669"/>
    <property type="project" value="UniProtKB-ARBA"/>
</dbReference>
<dbReference type="PANTHER" id="PTHR21011:SF1">
    <property type="entry name" value="SMALL RIBOSOMAL SUBUNIT PROTEIN BS6M"/>
    <property type="match status" value="1"/>
</dbReference>
<dbReference type="Gene3D" id="3.30.70.60">
    <property type="match status" value="1"/>
</dbReference>
<dbReference type="GO" id="GO:1990904">
    <property type="term" value="C:ribonucleoprotein complex"/>
    <property type="evidence" value="ECO:0007669"/>
    <property type="project" value="UniProtKB-KW"/>
</dbReference>
<dbReference type="Proteomes" id="UP000185812">
    <property type="component" value="Unassembled WGS sequence"/>
</dbReference>
<dbReference type="SUPFAM" id="SSF54995">
    <property type="entry name" value="Ribosomal protein S6"/>
    <property type="match status" value="1"/>
</dbReference>
<dbReference type="InterPro" id="IPR020814">
    <property type="entry name" value="Ribosomal_S6_plastid/chlpt"/>
</dbReference>
<accession>A0A1M6Q627</accession>
<evidence type="ECO:0000256" key="7">
    <source>
        <dbReference type="SAM" id="MobiDB-lite"/>
    </source>
</evidence>
<sequence>MSAEKNFYELTYIINAALSDEQIKEVVRRVNQYIEEHGGEIVEVDEWGTRRLAYPIQKRRNGYYVNMYFRAPGSLIAPLERFLEIDEQVLRYLTLRMDAKMLRHYERRKKQAAEEMSARPAAVEVEEEEEVEVEVEQEEEEGAEE</sequence>
<proteinExistence type="inferred from homology"/>
<gene>
    <name evidence="6" type="primary">rpsF</name>
    <name evidence="8" type="ORF">SAMN04488087_0474</name>
</gene>
<keyword evidence="6" id="KW-0699">rRNA-binding</keyword>
<dbReference type="AlphaFoldDB" id="A0A1M6Q627"/>
<dbReference type="HAMAP" id="MF_00360">
    <property type="entry name" value="Ribosomal_bS6"/>
    <property type="match status" value="1"/>
</dbReference>